<accession>A0ABY5VE54</accession>
<protein>
    <submittedName>
        <fullName evidence="9">ABC transporter permease</fullName>
    </submittedName>
</protein>
<dbReference type="Proteomes" id="UP001060164">
    <property type="component" value="Chromosome"/>
</dbReference>
<feature type="transmembrane region" description="Helical" evidence="7">
    <location>
        <begin position="146"/>
        <end position="167"/>
    </location>
</feature>
<keyword evidence="4 7" id="KW-0812">Transmembrane</keyword>
<keyword evidence="3" id="KW-1003">Cell membrane</keyword>
<reference evidence="9" key="1">
    <citation type="journal article" date="2022" name="Cell">
        <title>Design, construction, and in vivo augmentation of a complex gut microbiome.</title>
        <authorList>
            <person name="Cheng A.G."/>
            <person name="Ho P.Y."/>
            <person name="Aranda-Diaz A."/>
            <person name="Jain S."/>
            <person name="Yu F.B."/>
            <person name="Meng X."/>
            <person name="Wang M."/>
            <person name="Iakiviak M."/>
            <person name="Nagashima K."/>
            <person name="Zhao A."/>
            <person name="Murugkar P."/>
            <person name="Patil A."/>
            <person name="Atabakhsh K."/>
            <person name="Weakley A."/>
            <person name="Yan J."/>
            <person name="Brumbaugh A.R."/>
            <person name="Higginbottom S."/>
            <person name="Dimas A."/>
            <person name="Shiver A.L."/>
            <person name="Deutschbauer A."/>
            <person name="Neff N."/>
            <person name="Sonnenburg J.L."/>
            <person name="Huang K.C."/>
            <person name="Fischbach M.A."/>
        </authorList>
    </citation>
    <scope>NUCLEOTIDE SEQUENCE</scope>
    <source>
        <strain evidence="9">DSM 19829</strain>
    </source>
</reference>
<evidence type="ECO:0000313" key="10">
    <source>
        <dbReference type="Proteomes" id="UP001060164"/>
    </source>
</evidence>
<evidence type="ECO:0000256" key="7">
    <source>
        <dbReference type="RuleBase" id="RU363032"/>
    </source>
</evidence>
<feature type="transmembrane region" description="Helical" evidence="7">
    <location>
        <begin position="243"/>
        <end position="267"/>
    </location>
</feature>
<dbReference type="InterPro" id="IPR000515">
    <property type="entry name" value="MetI-like"/>
</dbReference>
<feature type="transmembrane region" description="Helical" evidence="7">
    <location>
        <begin position="288"/>
        <end position="311"/>
    </location>
</feature>
<feature type="transmembrane region" description="Helical" evidence="7">
    <location>
        <begin position="113"/>
        <end position="134"/>
    </location>
</feature>
<dbReference type="PROSITE" id="PS50928">
    <property type="entry name" value="ABC_TM1"/>
    <property type="match status" value="1"/>
</dbReference>
<dbReference type="CDD" id="cd06261">
    <property type="entry name" value="TM_PBP2"/>
    <property type="match status" value="1"/>
</dbReference>
<dbReference type="Gene3D" id="1.10.3720.10">
    <property type="entry name" value="MetI-like"/>
    <property type="match status" value="1"/>
</dbReference>
<feature type="domain" description="ABC transmembrane type-1" evidence="8">
    <location>
        <begin position="107"/>
        <end position="308"/>
    </location>
</feature>
<keyword evidence="6 7" id="KW-0472">Membrane</keyword>
<comment type="subcellular location">
    <subcellularLocation>
        <location evidence="1 7">Cell membrane</location>
        <topology evidence="1 7">Multi-pass membrane protein</topology>
    </subcellularLocation>
</comment>
<dbReference type="Pfam" id="PF19300">
    <property type="entry name" value="BPD_transp_1_N"/>
    <property type="match status" value="1"/>
</dbReference>
<dbReference type="InterPro" id="IPR035906">
    <property type="entry name" value="MetI-like_sf"/>
</dbReference>
<name>A0ABY5VE54_9FIRM</name>
<feature type="transmembrane region" description="Helical" evidence="7">
    <location>
        <begin position="12"/>
        <end position="36"/>
    </location>
</feature>
<evidence type="ECO:0000256" key="1">
    <source>
        <dbReference type="ARBA" id="ARBA00004651"/>
    </source>
</evidence>
<proteinExistence type="inferred from homology"/>
<dbReference type="Pfam" id="PF00528">
    <property type="entry name" value="BPD_transp_1"/>
    <property type="match status" value="1"/>
</dbReference>
<gene>
    <name evidence="9" type="ORF">NQ502_15830</name>
</gene>
<dbReference type="PANTHER" id="PTHR43163">
    <property type="entry name" value="DIPEPTIDE TRANSPORT SYSTEM PERMEASE PROTEIN DPPB-RELATED"/>
    <property type="match status" value="1"/>
</dbReference>
<dbReference type="InterPro" id="IPR045621">
    <property type="entry name" value="BPD_transp_1_N"/>
</dbReference>
<dbReference type="RefSeq" id="WP_028527422.1">
    <property type="nucleotide sequence ID" value="NZ_CABLBR010000001.1"/>
</dbReference>
<comment type="similarity">
    <text evidence="7">Belongs to the binding-protein-dependent transport system permease family.</text>
</comment>
<dbReference type="PANTHER" id="PTHR43163:SF6">
    <property type="entry name" value="DIPEPTIDE TRANSPORT SYSTEM PERMEASE PROTEIN DPPB-RELATED"/>
    <property type="match status" value="1"/>
</dbReference>
<dbReference type="SUPFAM" id="SSF161098">
    <property type="entry name" value="MetI-like"/>
    <property type="match status" value="1"/>
</dbReference>
<keyword evidence="10" id="KW-1185">Reference proteome</keyword>
<keyword evidence="5 7" id="KW-1133">Transmembrane helix</keyword>
<evidence type="ECO:0000259" key="8">
    <source>
        <dbReference type="PROSITE" id="PS50928"/>
    </source>
</evidence>
<evidence type="ECO:0000256" key="4">
    <source>
        <dbReference type="ARBA" id="ARBA00022692"/>
    </source>
</evidence>
<keyword evidence="2 7" id="KW-0813">Transport</keyword>
<dbReference type="EMBL" id="CP102290">
    <property type="protein sequence ID" value="UWP58825.1"/>
    <property type="molecule type" value="Genomic_DNA"/>
</dbReference>
<evidence type="ECO:0000256" key="2">
    <source>
        <dbReference type="ARBA" id="ARBA00022448"/>
    </source>
</evidence>
<sequence>MNKWKNTGKKVISSLLQTILVLTGITIVTFLILYLAPGNPAEIWLTGGDANVGQISEEAIREQEEKMGLDKPFLVQYGTWLIRVFQGDLGKSMTTSAPVAGELAKHIVPTLSLTLASLVLTVLISVPLGVYCAVYRDRLLDNIVRIFSFLGISMPSFFISLVLLWIFCLKLQVFPVIASNDWKGMVLPAAVLVIQCSSKLTRQVRAVVLEQLNQDYVKGAAARGVDERTILFSHVLKNALVPILTWCSIYFGVMLGGAAVIETIFSWDGIGKLAIESVSRLDYFMIQGFVLWVAVIFLLVNFVVDLLSAVIDPRIKGGAR</sequence>
<organism evidence="9 10">
    <name type="scientific">Ruminococcus gauvreauii</name>
    <dbReference type="NCBI Taxonomy" id="438033"/>
    <lineage>
        <taxon>Bacteria</taxon>
        <taxon>Bacillati</taxon>
        <taxon>Bacillota</taxon>
        <taxon>Clostridia</taxon>
        <taxon>Eubacteriales</taxon>
        <taxon>Oscillospiraceae</taxon>
        <taxon>Ruminococcus</taxon>
    </lineage>
</organism>
<evidence type="ECO:0000256" key="3">
    <source>
        <dbReference type="ARBA" id="ARBA00022475"/>
    </source>
</evidence>
<evidence type="ECO:0000313" key="9">
    <source>
        <dbReference type="EMBL" id="UWP58825.1"/>
    </source>
</evidence>
<evidence type="ECO:0000256" key="6">
    <source>
        <dbReference type="ARBA" id="ARBA00023136"/>
    </source>
</evidence>
<evidence type="ECO:0000256" key="5">
    <source>
        <dbReference type="ARBA" id="ARBA00022989"/>
    </source>
</evidence>